<organism evidence="4">
    <name type="scientific">viral metagenome</name>
    <dbReference type="NCBI Taxonomy" id="1070528"/>
    <lineage>
        <taxon>unclassified sequences</taxon>
        <taxon>metagenomes</taxon>
        <taxon>organismal metagenomes</taxon>
    </lineage>
</organism>
<dbReference type="Gene3D" id="3.40.50.1010">
    <property type="entry name" value="5'-nuclease"/>
    <property type="match status" value="1"/>
</dbReference>
<dbReference type="GO" id="GO:0004518">
    <property type="term" value="F:nuclease activity"/>
    <property type="evidence" value="ECO:0007669"/>
    <property type="project" value="InterPro"/>
</dbReference>
<evidence type="ECO:0000313" key="4">
    <source>
        <dbReference type="EMBL" id="QHT31752.1"/>
    </source>
</evidence>
<dbReference type="SUPFAM" id="SSF88723">
    <property type="entry name" value="PIN domain-like"/>
    <property type="match status" value="1"/>
</dbReference>
<dbReference type="InterPro" id="IPR029060">
    <property type="entry name" value="PIN-like_dom_sf"/>
</dbReference>
<proteinExistence type="predicted"/>
<dbReference type="PRINTS" id="PR00853">
    <property type="entry name" value="XPGRADSUPER"/>
</dbReference>
<accession>A0A6C0ESP1</accession>
<protein>
    <recommendedName>
        <fullName evidence="5">XPG N-terminal domain-containing protein</fullName>
    </recommendedName>
</protein>
<reference evidence="4" key="1">
    <citation type="journal article" date="2020" name="Nature">
        <title>Giant virus diversity and host interactions through global metagenomics.</title>
        <authorList>
            <person name="Schulz F."/>
            <person name="Roux S."/>
            <person name="Paez-Espino D."/>
            <person name="Jungbluth S."/>
            <person name="Walsh D.A."/>
            <person name="Denef V.J."/>
            <person name="McMahon K.D."/>
            <person name="Konstantinidis K.T."/>
            <person name="Eloe-Fadrosh E.A."/>
            <person name="Kyrpides N.C."/>
            <person name="Woyke T."/>
        </authorList>
    </citation>
    <scope>NUCLEOTIDE SEQUENCE</scope>
    <source>
        <strain evidence="4">GVMAG-M-3300009155-48</strain>
    </source>
</reference>
<dbReference type="Pfam" id="PF00867">
    <property type="entry name" value="XPG_I"/>
    <property type="match status" value="1"/>
</dbReference>
<evidence type="ECO:0008006" key="5">
    <source>
        <dbReference type="Google" id="ProtNLM"/>
    </source>
</evidence>
<dbReference type="PANTHER" id="PTHR11081">
    <property type="entry name" value="FLAP ENDONUCLEASE FAMILY MEMBER"/>
    <property type="match status" value="1"/>
</dbReference>
<keyword evidence="1" id="KW-0175">Coiled coil</keyword>
<dbReference type="InterPro" id="IPR006085">
    <property type="entry name" value="XPG_DNA_repair_N"/>
</dbReference>
<feature type="coiled-coil region" evidence="1">
    <location>
        <begin position="90"/>
        <end position="133"/>
    </location>
</feature>
<dbReference type="SMART" id="SM00485">
    <property type="entry name" value="XPGN"/>
    <property type="match status" value="1"/>
</dbReference>
<dbReference type="AlphaFoldDB" id="A0A6C0ESP1"/>
<dbReference type="InterPro" id="IPR006084">
    <property type="entry name" value="XPG/Rad2"/>
</dbReference>
<dbReference type="Pfam" id="PF00752">
    <property type="entry name" value="XPG_N"/>
    <property type="match status" value="1"/>
</dbReference>
<evidence type="ECO:0000259" key="3">
    <source>
        <dbReference type="SMART" id="SM00485"/>
    </source>
</evidence>
<dbReference type="SMART" id="SM00484">
    <property type="entry name" value="XPGI"/>
    <property type="match status" value="1"/>
</dbReference>
<evidence type="ECO:0000256" key="1">
    <source>
        <dbReference type="SAM" id="Coils"/>
    </source>
</evidence>
<dbReference type="EMBL" id="MN738925">
    <property type="protein sequence ID" value="QHT31752.1"/>
    <property type="molecule type" value="Genomic_DNA"/>
</dbReference>
<dbReference type="InterPro" id="IPR006086">
    <property type="entry name" value="XPG-I_dom"/>
</dbReference>
<sequence length="321" mass="38490">MGIQYLNRFLLDNCKKSSIRKTHLRELKHKTIVIDTSIYIYKFIAENKLIENTYLLISLFRHYSITPIFIFDGKPPREKRDLLIQRRVQKQEAEQKYLEMQNILENTTDNEEIAKLQKQIENMKKQCINVTMDDIQSVKQLIEYYGIQYYTAENEADQLIAYLVNSKKAWGCISDDMDMFVYGCSRVFRHLSLLNHTIIMYDTKSILNDLEMSMDEFREITVLSGTDYNIHNKTTLHDTIHWFSKFKKNSKKHGSLAISFYQWLLENTKYINDYDELMNQYQMFIVKMTDFEYLQNMSFKLLPIQKTELRNFLKNYGFIFV</sequence>
<name>A0A6C0ESP1_9ZZZZ</name>
<evidence type="ECO:0000259" key="2">
    <source>
        <dbReference type="SMART" id="SM00484"/>
    </source>
</evidence>
<feature type="domain" description="XPG N-terminal" evidence="3">
    <location>
        <begin position="1"/>
        <end position="93"/>
    </location>
</feature>
<feature type="domain" description="XPG-I" evidence="2">
    <location>
        <begin position="143"/>
        <end position="212"/>
    </location>
</feature>